<evidence type="ECO:0000313" key="2">
    <source>
        <dbReference type="Proteomes" id="UP000017746"/>
    </source>
</evidence>
<dbReference type="RefSeq" id="WP_023363106.1">
    <property type="nucleotide sequence ID" value="NC_022657.1"/>
</dbReference>
<dbReference type="OrthoDB" id="3404473at2"/>
<gene>
    <name evidence="1" type="ORF">AFR_22325</name>
</gene>
<name>U5W427_9ACTN</name>
<organism evidence="1 2">
    <name type="scientific">Actinoplanes friuliensis DSM 7358</name>
    <dbReference type="NCBI Taxonomy" id="1246995"/>
    <lineage>
        <taxon>Bacteria</taxon>
        <taxon>Bacillati</taxon>
        <taxon>Actinomycetota</taxon>
        <taxon>Actinomycetes</taxon>
        <taxon>Micromonosporales</taxon>
        <taxon>Micromonosporaceae</taxon>
        <taxon>Actinoplanes</taxon>
    </lineage>
</organism>
<dbReference type="KEGG" id="afs:AFR_22325"/>
<accession>U5W427</accession>
<dbReference type="Proteomes" id="UP000017746">
    <property type="component" value="Chromosome"/>
</dbReference>
<dbReference type="AlphaFoldDB" id="U5W427"/>
<dbReference type="eggNOG" id="ENOG50305VK">
    <property type="taxonomic scope" value="Bacteria"/>
</dbReference>
<keyword evidence="2" id="KW-1185">Reference proteome</keyword>
<protein>
    <submittedName>
        <fullName evidence="1">Uncharacterized protein</fullName>
    </submittedName>
</protein>
<sequence length="175" mass="18445">MEVAQADVDSEWWAALSPRPCSEHLPGCPRAPSPLAGPCGRCGSPITVGVSETVDGNRLAWGVSTRCDTCGDATEEDGWGEQPDFVRAAILAQSGPVRLRAAGRKRDLLKVFRDRGATMAEAVTAHEQLTGAGLVGTPAEMRLLATRLTAAGATTELAGDQEHLPTDGEYRYSGL</sequence>
<dbReference type="STRING" id="1246995.AFR_22325"/>
<reference evidence="1 2" key="1">
    <citation type="journal article" date="2014" name="J. Biotechnol.">
        <title>Complete genome sequence of the actinobacterium Actinoplanes friuliensis HAG 010964, producer of the lipopeptide antibiotic friulimycin.</title>
        <authorList>
            <person name="Ruckert C."/>
            <person name="Szczepanowski R."/>
            <person name="Albersmeier A."/>
            <person name="Goesmann A."/>
            <person name="Fischer N."/>
            <person name="Steinkamper A."/>
            <person name="Puhler A."/>
            <person name="Biener R."/>
            <person name="Schwartz D."/>
            <person name="Kalinowski J."/>
        </authorList>
    </citation>
    <scope>NUCLEOTIDE SEQUENCE [LARGE SCALE GENOMIC DNA]</scope>
    <source>
        <strain evidence="1 2">DSM 7358</strain>
    </source>
</reference>
<dbReference type="PATRIC" id="fig|1246995.3.peg.4526"/>
<dbReference type="HOGENOM" id="CLU_1529389_0_0_11"/>
<proteinExistence type="predicted"/>
<evidence type="ECO:0000313" key="1">
    <source>
        <dbReference type="EMBL" id="AGZ42735.1"/>
    </source>
</evidence>
<dbReference type="EMBL" id="CP006272">
    <property type="protein sequence ID" value="AGZ42735.1"/>
    <property type="molecule type" value="Genomic_DNA"/>
</dbReference>